<dbReference type="Pfam" id="PF13410">
    <property type="entry name" value="GST_C_2"/>
    <property type="match status" value="1"/>
</dbReference>
<gene>
    <name evidence="2" type="ORF">L4923_01375</name>
</gene>
<dbReference type="EMBL" id="JAKREW010000001">
    <property type="protein sequence ID" value="MCG7503664.1"/>
    <property type="molecule type" value="Genomic_DNA"/>
</dbReference>
<dbReference type="InterPro" id="IPR004045">
    <property type="entry name" value="Glutathione_S-Trfase_N"/>
</dbReference>
<evidence type="ECO:0000259" key="1">
    <source>
        <dbReference type="PROSITE" id="PS50404"/>
    </source>
</evidence>
<reference evidence="2 3" key="1">
    <citation type="submission" date="2022-02" db="EMBL/GenBank/DDBJ databases">
        <title>Draft genome sequence of Mezorhizobium retamae strain IRAMC:0171 isolated from Retama raetam nodules.</title>
        <authorList>
            <person name="Bengaied R."/>
            <person name="Sbissi I."/>
            <person name="Huber K."/>
            <person name="Ghodbane F."/>
            <person name="Nouioui I."/>
            <person name="Tarhouni M."/>
            <person name="Gtari M."/>
        </authorList>
    </citation>
    <scope>NUCLEOTIDE SEQUENCE [LARGE SCALE GENOMIC DNA]</scope>
    <source>
        <strain evidence="2 3">IRAMC:0171</strain>
    </source>
</reference>
<feature type="domain" description="GST N-terminal" evidence="1">
    <location>
        <begin position="1"/>
        <end position="67"/>
    </location>
</feature>
<dbReference type="Pfam" id="PF13409">
    <property type="entry name" value="GST_N_2"/>
    <property type="match status" value="1"/>
</dbReference>
<protein>
    <submittedName>
        <fullName evidence="2">Glutathione S-transferase family protein</fullName>
    </submittedName>
</protein>
<dbReference type="Gene3D" id="3.40.30.10">
    <property type="entry name" value="Glutaredoxin"/>
    <property type="match status" value="1"/>
</dbReference>
<organism evidence="2 3">
    <name type="scientific">Mesorhizobium retamae</name>
    <dbReference type="NCBI Taxonomy" id="2912854"/>
    <lineage>
        <taxon>Bacteria</taxon>
        <taxon>Pseudomonadati</taxon>
        <taxon>Pseudomonadota</taxon>
        <taxon>Alphaproteobacteria</taxon>
        <taxon>Hyphomicrobiales</taxon>
        <taxon>Phyllobacteriaceae</taxon>
        <taxon>Mesorhizobium</taxon>
    </lineage>
</organism>
<sequence length="189" mass="21202">MVCAHERGLAAEVEKLPSAAWPVKRDENIVRHNASGKVPCALVDDDAPIFDSRVICAYVDSLASQEGSLYPQDARRFTVLTLEALADSILDAALLCRYESVLRPQQFFWEDWYRGQMEKVDSGLDALEHNWFPEISADFHAGAIAAACALGYLDFRFADKDWRSGHPELARWFSEVSQRPSMTSTLPHA</sequence>
<comment type="caution">
    <text evidence="2">The sequence shown here is derived from an EMBL/GenBank/DDBJ whole genome shotgun (WGS) entry which is preliminary data.</text>
</comment>
<dbReference type="Proteomes" id="UP001201701">
    <property type="component" value="Unassembled WGS sequence"/>
</dbReference>
<dbReference type="InterPro" id="IPR036249">
    <property type="entry name" value="Thioredoxin-like_sf"/>
</dbReference>
<dbReference type="SUPFAM" id="SSF52833">
    <property type="entry name" value="Thioredoxin-like"/>
    <property type="match status" value="1"/>
</dbReference>
<name>A0ABS9Q8D6_9HYPH</name>
<evidence type="ECO:0000313" key="3">
    <source>
        <dbReference type="Proteomes" id="UP001201701"/>
    </source>
</evidence>
<dbReference type="CDD" id="cd03205">
    <property type="entry name" value="GST_C_6"/>
    <property type="match status" value="1"/>
</dbReference>
<accession>A0ABS9Q8D6</accession>
<evidence type="ECO:0000313" key="2">
    <source>
        <dbReference type="EMBL" id="MCG7503664.1"/>
    </source>
</evidence>
<dbReference type="SUPFAM" id="SSF47616">
    <property type="entry name" value="GST C-terminal domain-like"/>
    <property type="match status" value="1"/>
</dbReference>
<dbReference type="Gene3D" id="1.20.1050.10">
    <property type="match status" value="1"/>
</dbReference>
<proteinExistence type="predicted"/>
<dbReference type="PROSITE" id="PS50404">
    <property type="entry name" value="GST_NTER"/>
    <property type="match status" value="1"/>
</dbReference>
<dbReference type="InterPro" id="IPR036282">
    <property type="entry name" value="Glutathione-S-Trfase_C_sf"/>
</dbReference>
<keyword evidence="3" id="KW-1185">Reference proteome</keyword>